<keyword evidence="4 13" id="KW-0732">Signal</keyword>
<dbReference type="GO" id="GO:0098978">
    <property type="term" value="C:glutamatergic synapse"/>
    <property type="evidence" value="ECO:0007669"/>
    <property type="project" value="UniProtKB-ARBA"/>
</dbReference>
<protein>
    <submittedName>
        <fullName evidence="15">Neuropilin and tolloid like 1</fullName>
    </submittedName>
</protein>
<feature type="domain" description="CUB" evidence="14">
    <location>
        <begin position="174"/>
        <end position="289"/>
    </location>
</feature>
<feature type="transmembrane region" description="Helical" evidence="12">
    <location>
        <begin position="309"/>
        <end position="329"/>
    </location>
</feature>
<reference evidence="15" key="2">
    <citation type="submission" date="2025-08" db="UniProtKB">
        <authorList>
            <consortium name="Ensembl"/>
        </authorList>
    </citation>
    <scope>IDENTIFICATION</scope>
    <source>
        <strain evidence="15">Glennie</strain>
    </source>
</reference>
<evidence type="ECO:0000256" key="8">
    <source>
        <dbReference type="ARBA" id="ARBA00023157"/>
    </source>
</evidence>
<dbReference type="InterPro" id="IPR000859">
    <property type="entry name" value="CUB_dom"/>
</dbReference>
<proteinExistence type="predicted"/>
<keyword evidence="3 12" id="KW-0812">Transmembrane</keyword>
<feature type="chain" id="PRO_5026315785" evidence="13">
    <location>
        <begin position="25"/>
        <end position="497"/>
    </location>
</feature>
<keyword evidence="5" id="KW-0677">Repeat</keyword>
<reference evidence="15 16" key="1">
    <citation type="journal article" date="2008" name="Nature">
        <title>Genome analysis of the platypus reveals unique signatures of evolution.</title>
        <authorList>
            <person name="Warren W.C."/>
            <person name="Hillier L.W."/>
            <person name="Marshall Graves J.A."/>
            <person name="Birney E."/>
            <person name="Ponting C.P."/>
            <person name="Grutzner F."/>
            <person name="Belov K."/>
            <person name="Miller W."/>
            <person name="Clarke L."/>
            <person name="Chinwalla A.T."/>
            <person name="Yang S.P."/>
            <person name="Heger A."/>
            <person name="Locke D.P."/>
            <person name="Miethke P."/>
            <person name="Waters P.D."/>
            <person name="Veyrunes F."/>
            <person name="Fulton L."/>
            <person name="Fulton B."/>
            <person name="Graves T."/>
            <person name="Wallis J."/>
            <person name="Puente X.S."/>
            <person name="Lopez-Otin C."/>
            <person name="Ordonez G.R."/>
            <person name="Eichler E.E."/>
            <person name="Chen L."/>
            <person name="Cheng Z."/>
            <person name="Deakin J.E."/>
            <person name="Alsop A."/>
            <person name="Thompson K."/>
            <person name="Kirby P."/>
            <person name="Papenfuss A.T."/>
            <person name="Wakefield M.J."/>
            <person name="Olender T."/>
            <person name="Lancet D."/>
            <person name="Huttley G.A."/>
            <person name="Smit A.F."/>
            <person name="Pask A."/>
            <person name="Temple-Smith P."/>
            <person name="Batzer M.A."/>
            <person name="Walker J.A."/>
            <person name="Konkel M.K."/>
            <person name="Harris R.S."/>
            <person name="Whittington C.M."/>
            <person name="Wong E.S."/>
            <person name="Gemmell N.J."/>
            <person name="Buschiazzo E."/>
            <person name="Vargas Jentzsch I.M."/>
            <person name="Merkel A."/>
            <person name="Schmitz J."/>
            <person name="Zemann A."/>
            <person name="Churakov G."/>
            <person name="Kriegs J.O."/>
            <person name="Brosius J."/>
            <person name="Murchison E.P."/>
            <person name="Sachidanandam R."/>
            <person name="Smith C."/>
            <person name="Hannon G.J."/>
            <person name="Tsend-Ayush E."/>
            <person name="McMillan D."/>
            <person name="Attenborough R."/>
            <person name="Rens W."/>
            <person name="Ferguson-Smith M."/>
            <person name="Lefevre C.M."/>
            <person name="Sharp J.A."/>
            <person name="Nicholas K.R."/>
            <person name="Ray D.A."/>
            <person name="Kube M."/>
            <person name="Reinhardt R."/>
            <person name="Pringle T.H."/>
            <person name="Taylor J."/>
            <person name="Jones R.C."/>
            <person name="Nixon B."/>
            <person name="Dacheux J.L."/>
            <person name="Niwa H."/>
            <person name="Sekita Y."/>
            <person name="Huang X."/>
            <person name="Stark A."/>
            <person name="Kheradpour P."/>
            <person name="Kellis M."/>
            <person name="Flicek P."/>
            <person name="Chen Y."/>
            <person name="Webber C."/>
            <person name="Hardison R."/>
            <person name="Nelson J."/>
            <person name="Hallsworth-Pepin K."/>
            <person name="Delehaunty K."/>
            <person name="Markovic C."/>
            <person name="Minx P."/>
            <person name="Feng Y."/>
            <person name="Kremitzki C."/>
            <person name="Mitreva M."/>
            <person name="Glasscock J."/>
            <person name="Wylie T."/>
            <person name="Wohldmann P."/>
            <person name="Thiru P."/>
            <person name="Nhan M.N."/>
            <person name="Pohl C.S."/>
            <person name="Smith S.M."/>
            <person name="Hou S."/>
            <person name="Nefedov M."/>
            <person name="de Jong P.J."/>
            <person name="Renfree M.B."/>
            <person name="Mardis E.R."/>
            <person name="Wilson R.K."/>
        </authorList>
    </citation>
    <scope>NUCLEOTIDE SEQUENCE [LARGE SCALE GENOMIC DNA]</scope>
    <source>
        <strain evidence="15 16">Glennie</strain>
    </source>
</reference>
<gene>
    <name evidence="15" type="primary">NETO1</name>
</gene>
<keyword evidence="8 11" id="KW-1015">Disulfide bond</keyword>
<evidence type="ECO:0000256" key="9">
    <source>
        <dbReference type="ARBA" id="ARBA00023170"/>
    </source>
</evidence>
<dbReference type="FunFam" id="2.60.120.290:FF:000020">
    <property type="entry name" value="Neuropilin and tolloid-like protein 2 isoform 1"/>
    <property type="match status" value="1"/>
</dbReference>
<dbReference type="GO" id="GO:0016020">
    <property type="term" value="C:membrane"/>
    <property type="evidence" value="ECO:0007669"/>
    <property type="project" value="UniProtKB-SubCell"/>
</dbReference>
<evidence type="ECO:0000256" key="13">
    <source>
        <dbReference type="SAM" id="SignalP"/>
    </source>
</evidence>
<evidence type="ECO:0000313" key="15">
    <source>
        <dbReference type="Ensembl" id="ENSOANP00000040919.1"/>
    </source>
</evidence>
<dbReference type="SMART" id="SM00042">
    <property type="entry name" value="CUB"/>
    <property type="match status" value="2"/>
</dbReference>
<evidence type="ECO:0000259" key="14">
    <source>
        <dbReference type="PROSITE" id="PS01180"/>
    </source>
</evidence>
<keyword evidence="2" id="KW-0597">Phosphoprotein</keyword>
<dbReference type="Ensembl" id="ENSOANT00000072576.1">
    <property type="protein sequence ID" value="ENSOANP00000040919.1"/>
    <property type="gene ID" value="ENSOANG00000005834.4"/>
</dbReference>
<keyword evidence="10" id="KW-0325">Glycoprotein</keyword>
<evidence type="ECO:0000256" key="2">
    <source>
        <dbReference type="ARBA" id="ARBA00022553"/>
    </source>
</evidence>
<evidence type="ECO:0000256" key="3">
    <source>
        <dbReference type="ARBA" id="ARBA00022692"/>
    </source>
</evidence>
<dbReference type="AlphaFoldDB" id="A0A6I8NJM8"/>
<reference evidence="15" key="3">
    <citation type="submission" date="2025-09" db="UniProtKB">
        <authorList>
            <consortium name="Ensembl"/>
        </authorList>
    </citation>
    <scope>IDENTIFICATION</scope>
    <source>
        <strain evidence="15">Glennie</strain>
    </source>
</reference>
<dbReference type="GeneTree" id="ENSGT00940000156700"/>
<dbReference type="Gene3D" id="2.60.120.290">
    <property type="entry name" value="Spermadhesin, CUB domain"/>
    <property type="match status" value="2"/>
</dbReference>
<dbReference type="PANTHER" id="PTHR24251:SF27">
    <property type="entry name" value="NEUROPILIN AND TOLLOID-LIKE PROTEIN 1"/>
    <property type="match status" value="1"/>
</dbReference>
<dbReference type="Proteomes" id="UP000002279">
    <property type="component" value="Chromosome 5"/>
</dbReference>
<feature type="signal peptide" evidence="13">
    <location>
        <begin position="1"/>
        <end position="24"/>
    </location>
</feature>
<keyword evidence="7 12" id="KW-0472">Membrane</keyword>
<evidence type="ECO:0000313" key="16">
    <source>
        <dbReference type="Proteomes" id="UP000002279"/>
    </source>
</evidence>
<dbReference type="CDD" id="cd00041">
    <property type="entry name" value="CUB"/>
    <property type="match status" value="2"/>
</dbReference>
<sequence>MGPGRCCCCFPLVASLIILHFCGATKKGIEKQTTSEAQKTVQCGSWTKHPDGGIFTSPNYPSKYPPDRECIYIIEAAPRQCIELHFDEKYSIEPSWECKFDHIEVRDGPFGFSPIIGRFCGQQNPPIIKSSGRFLWIKFFADGELESTGFSARYNFTPDPDFKDLGVLKPLPVCEFELGGTDGIVESVQIAKEGKAPATEAIDCKWYIRAPPRSKIYLRFLDYEMQNSNECKRNFVAVYDGSSSVEDLKAKFCSTVANDVMLRTGLGVIRMWADEGSRNSRFQMLFTSFQEQKRKANLLDQLTNTSGTIIGVTSCIVIILIIVSVIVQIKQPRKKFVPRKPDFDQTVFQEVFEPPHYELCTLRGSASAADFAEVADDFENYHKLRRSSSKCIHDHHCGSQLSSTKGSRSNLSTRDASVLTEIPPQPTKPLIQPTNRRNILVMKHSYSQDAADAGEVDEIEEVPTTSHRLSRHEKAVQRFCLIGSLSKHESEYNTTRV</sequence>
<dbReference type="SUPFAM" id="SSF49854">
    <property type="entry name" value="Spermadhesin, CUB domain"/>
    <property type="match status" value="2"/>
</dbReference>
<comment type="caution">
    <text evidence="11">Lacks conserved residue(s) required for the propagation of feature annotation.</text>
</comment>
<keyword evidence="6 12" id="KW-1133">Transmembrane helix</keyword>
<keyword evidence="9" id="KW-0675">Receptor</keyword>
<evidence type="ECO:0000256" key="6">
    <source>
        <dbReference type="ARBA" id="ARBA00022989"/>
    </source>
</evidence>
<evidence type="ECO:0000256" key="5">
    <source>
        <dbReference type="ARBA" id="ARBA00022737"/>
    </source>
</evidence>
<dbReference type="Bgee" id="ENSOANG00000005834">
    <property type="expression patterns" value="Expressed in brain and 7 other cell types or tissues"/>
</dbReference>
<evidence type="ECO:0000256" key="4">
    <source>
        <dbReference type="ARBA" id="ARBA00022729"/>
    </source>
</evidence>
<dbReference type="PROSITE" id="PS01180">
    <property type="entry name" value="CUB"/>
    <property type="match status" value="2"/>
</dbReference>
<feature type="domain" description="CUB" evidence="14">
    <location>
        <begin position="43"/>
        <end position="157"/>
    </location>
</feature>
<evidence type="ECO:0000256" key="10">
    <source>
        <dbReference type="ARBA" id="ARBA00023180"/>
    </source>
</evidence>
<evidence type="ECO:0000256" key="7">
    <source>
        <dbReference type="ARBA" id="ARBA00023136"/>
    </source>
</evidence>
<dbReference type="Pfam" id="PF00431">
    <property type="entry name" value="CUB"/>
    <property type="match status" value="2"/>
</dbReference>
<keyword evidence="16" id="KW-1185">Reference proteome</keyword>
<evidence type="ECO:0000256" key="12">
    <source>
        <dbReference type="SAM" id="Phobius"/>
    </source>
</evidence>
<evidence type="ECO:0000256" key="11">
    <source>
        <dbReference type="PROSITE-ProRule" id="PRU00059"/>
    </source>
</evidence>
<name>A0A6I8NJM8_ORNAN</name>
<feature type="disulfide bond" evidence="11">
    <location>
        <begin position="43"/>
        <end position="70"/>
    </location>
</feature>
<comment type="subcellular location">
    <subcellularLocation>
        <location evidence="1">Membrane</location>
        <topology evidence="1">Single-pass type I membrane protein</topology>
    </subcellularLocation>
</comment>
<organism evidence="15 16">
    <name type="scientific">Ornithorhynchus anatinus</name>
    <name type="common">Duckbill platypus</name>
    <dbReference type="NCBI Taxonomy" id="9258"/>
    <lineage>
        <taxon>Eukaryota</taxon>
        <taxon>Metazoa</taxon>
        <taxon>Chordata</taxon>
        <taxon>Craniata</taxon>
        <taxon>Vertebrata</taxon>
        <taxon>Euteleostomi</taxon>
        <taxon>Mammalia</taxon>
        <taxon>Monotremata</taxon>
        <taxon>Ornithorhynchidae</taxon>
        <taxon>Ornithorhynchus</taxon>
    </lineage>
</organism>
<dbReference type="FunFam" id="2.60.120.290:FF:000016">
    <property type="entry name" value="neuropilin and tolloid-like protein 2"/>
    <property type="match status" value="1"/>
</dbReference>
<dbReference type="PANTHER" id="PTHR24251">
    <property type="entry name" value="OVOCHYMASE-RELATED"/>
    <property type="match status" value="1"/>
</dbReference>
<dbReference type="InterPro" id="IPR035914">
    <property type="entry name" value="Sperma_CUB_dom_sf"/>
</dbReference>
<evidence type="ECO:0000256" key="1">
    <source>
        <dbReference type="ARBA" id="ARBA00004479"/>
    </source>
</evidence>
<accession>A0A6I8NJM8</accession>